<feature type="transmembrane region" description="Helical" evidence="1">
    <location>
        <begin position="494"/>
        <end position="515"/>
    </location>
</feature>
<feature type="transmembrane region" description="Helical" evidence="1">
    <location>
        <begin position="133"/>
        <end position="150"/>
    </location>
</feature>
<sequence length="655" mass="70017">MSTPPNRVHRYLLLVLAVLVFGLCLWRAGAAPIIEGLPFKDSDDIMRVLQVQRWLETGAWYELTQPRLNPPTGVDMHWSRLPDLPLAAVIWLSEPLLGADKAALLAAHLVPALLGVAFFAAFVWAARPFTGRAGLLFAGLVAIGLNVPLADFAAGRVDHHGWQLLLATLSAGALLRILALLGTPLGARDGTRFGAQQGTRLSVQLARRAPAPWLAPLAGIAGALGLWIGAEAIPPVAFGAALLALGWLRHGRRGAEQLARYGLALTLTTLALIPLALAPGARDSSACDAFSWVSVALAAAVALFGLGTIAAEHWLARGRPRHSRADQRVPSGHMNHSNVGPMGHLKHLGHAQARLLLAIPLGLLLLGLLYMLIPHCASGPYAGLAEPSAQLVARVSEAQPLLKGLRERPATASSFIVLPLLALLLSAWRSRVSSPRARTRWLGMTLLIAGGLLLMGWQLRGAALANLYAGLALTWWAAAVGARIGETRRLLPRLLRRAGPAVVVALLPLVVTLTVTKISDSSADSDNETCDLHAIAERLNQPPWHTQAPLLIAAPVNLGAPLLWLTPHQVLAAPYHRNNSGIEAGTQILFRDAETARKVIAQRGVDLLLVCPHDPVATYERRDGITLFYDQLLAGETPDWLVEIPHDGTARLLAP</sequence>
<feature type="transmembrane region" description="Helical" evidence="1">
    <location>
        <begin position="260"/>
        <end position="277"/>
    </location>
</feature>
<feature type="transmembrane region" description="Helical" evidence="1">
    <location>
        <begin position="440"/>
        <end position="457"/>
    </location>
</feature>
<feature type="transmembrane region" description="Helical" evidence="1">
    <location>
        <begin position="102"/>
        <end position="126"/>
    </location>
</feature>
<name>A0AAJ0XE50_HALSE</name>
<proteinExistence type="predicted"/>
<gene>
    <name evidence="2" type="ORF">CCR82_02405</name>
</gene>
<accession>A0AAJ0XE50</accession>
<dbReference type="EMBL" id="NHSF01000015">
    <property type="protein sequence ID" value="MBK5929414.1"/>
    <property type="molecule type" value="Genomic_DNA"/>
</dbReference>
<keyword evidence="1" id="KW-0472">Membrane</keyword>
<evidence type="ECO:0000313" key="2">
    <source>
        <dbReference type="EMBL" id="MBK5929414.1"/>
    </source>
</evidence>
<dbReference type="AlphaFoldDB" id="A0AAJ0XE50"/>
<feature type="transmembrane region" description="Helical" evidence="1">
    <location>
        <begin position="410"/>
        <end position="428"/>
    </location>
</feature>
<comment type="caution">
    <text evidence="2">The sequence shown here is derived from an EMBL/GenBank/DDBJ whole genome shotgun (WGS) entry which is preliminary data.</text>
</comment>
<feature type="transmembrane region" description="Helical" evidence="1">
    <location>
        <begin position="355"/>
        <end position="373"/>
    </location>
</feature>
<feature type="transmembrane region" description="Helical" evidence="1">
    <location>
        <begin position="232"/>
        <end position="248"/>
    </location>
</feature>
<dbReference type="Proteomes" id="UP001296967">
    <property type="component" value="Unassembled WGS sequence"/>
</dbReference>
<feature type="transmembrane region" description="Helical" evidence="1">
    <location>
        <begin position="289"/>
        <end position="311"/>
    </location>
</feature>
<reference evidence="2" key="2">
    <citation type="journal article" date="2020" name="Microorganisms">
        <title>Osmotic Adaptation and Compatible Solute Biosynthesis of Phototrophic Bacteria as Revealed from Genome Analyses.</title>
        <authorList>
            <person name="Imhoff J.F."/>
            <person name="Rahn T."/>
            <person name="Kunzel S."/>
            <person name="Keller A."/>
            <person name="Neulinger S.C."/>
        </authorList>
    </citation>
    <scope>NUCLEOTIDE SEQUENCE</scope>
    <source>
        <strain evidence="2">DSM 4395</strain>
    </source>
</reference>
<evidence type="ECO:0000313" key="3">
    <source>
        <dbReference type="Proteomes" id="UP001296967"/>
    </source>
</evidence>
<keyword evidence="1" id="KW-0812">Transmembrane</keyword>
<protein>
    <submittedName>
        <fullName evidence="2">Uncharacterized protein</fullName>
    </submittedName>
</protein>
<keyword evidence="3" id="KW-1185">Reference proteome</keyword>
<organism evidence="2 3">
    <name type="scientific">Halochromatium salexigens</name>
    <name type="common">Chromatium salexigens</name>
    <dbReference type="NCBI Taxonomy" id="49447"/>
    <lineage>
        <taxon>Bacteria</taxon>
        <taxon>Pseudomonadati</taxon>
        <taxon>Pseudomonadota</taxon>
        <taxon>Gammaproteobacteria</taxon>
        <taxon>Chromatiales</taxon>
        <taxon>Chromatiaceae</taxon>
        <taxon>Halochromatium</taxon>
    </lineage>
</organism>
<dbReference type="RefSeq" id="WP_201243770.1">
    <property type="nucleotide sequence ID" value="NZ_NHSF01000015.1"/>
</dbReference>
<feature type="transmembrane region" description="Helical" evidence="1">
    <location>
        <begin position="463"/>
        <end position="482"/>
    </location>
</feature>
<evidence type="ECO:0000256" key="1">
    <source>
        <dbReference type="SAM" id="Phobius"/>
    </source>
</evidence>
<keyword evidence="1" id="KW-1133">Transmembrane helix</keyword>
<reference evidence="2" key="1">
    <citation type="submission" date="2017-05" db="EMBL/GenBank/DDBJ databases">
        <authorList>
            <person name="Imhoff J.F."/>
            <person name="Rahn T."/>
            <person name="Kuenzel S."/>
            <person name="Neulinger S.C."/>
        </authorList>
    </citation>
    <scope>NUCLEOTIDE SEQUENCE</scope>
    <source>
        <strain evidence="2">DSM 4395</strain>
    </source>
</reference>